<dbReference type="Proteomes" id="UP001596470">
    <property type="component" value="Unassembled WGS sequence"/>
</dbReference>
<keyword evidence="2" id="KW-1185">Reference proteome</keyword>
<protein>
    <submittedName>
        <fullName evidence="1">Contact-dependent growth inhibition system immunity protein</fullName>
    </submittedName>
</protein>
<comment type="caution">
    <text evidence="1">The sequence shown here is derived from an EMBL/GenBank/DDBJ whole genome shotgun (WGS) entry which is preliminary data.</text>
</comment>
<organism evidence="1 2">
    <name type="scientific">Glycomyces mayteni</name>
    <dbReference type="NCBI Taxonomy" id="543887"/>
    <lineage>
        <taxon>Bacteria</taxon>
        <taxon>Bacillati</taxon>
        <taxon>Actinomycetota</taxon>
        <taxon>Actinomycetes</taxon>
        <taxon>Glycomycetales</taxon>
        <taxon>Glycomycetaceae</taxon>
        <taxon>Glycomyces</taxon>
    </lineage>
</organism>
<dbReference type="CDD" id="cd20691">
    <property type="entry name" value="CdiI_EC536-like"/>
    <property type="match status" value="1"/>
</dbReference>
<dbReference type="InterPro" id="IPR040547">
    <property type="entry name" value="CdiI"/>
</dbReference>
<dbReference type="RefSeq" id="WP_382345389.1">
    <property type="nucleotide sequence ID" value="NZ_JBHMBP010000001.1"/>
</dbReference>
<dbReference type="Pfam" id="PF18616">
    <property type="entry name" value="CdiI_3"/>
    <property type="match status" value="1"/>
</dbReference>
<gene>
    <name evidence="1" type="ORF">ACFQS3_19910</name>
</gene>
<accession>A0ABW2DD18</accession>
<name>A0ABW2DD18_9ACTN</name>
<proteinExistence type="predicted"/>
<evidence type="ECO:0000313" key="2">
    <source>
        <dbReference type="Proteomes" id="UP001596470"/>
    </source>
</evidence>
<evidence type="ECO:0000313" key="1">
    <source>
        <dbReference type="EMBL" id="MFC6959463.1"/>
    </source>
</evidence>
<sequence length="130" mass="14509">MNRAGVRETLEELTGERWAVPGDDATRLVRKAYEAYTKPAATLTVEELRLLIGQQVALDWTVSFALAELDRNPLAEGDMYPGDLLNACLSLPVSYFAEHSETAEQLRAITAGIDQDDWDLAFAGRHSDWR</sequence>
<reference evidence="2" key="1">
    <citation type="journal article" date="2019" name="Int. J. Syst. Evol. Microbiol.">
        <title>The Global Catalogue of Microorganisms (GCM) 10K type strain sequencing project: providing services to taxonomists for standard genome sequencing and annotation.</title>
        <authorList>
            <consortium name="The Broad Institute Genomics Platform"/>
            <consortium name="The Broad Institute Genome Sequencing Center for Infectious Disease"/>
            <person name="Wu L."/>
            <person name="Ma J."/>
        </authorList>
    </citation>
    <scope>NUCLEOTIDE SEQUENCE [LARGE SCALE GENOMIC DNA]</scope>
    <source>
        <strain evidence="2">KACC 12634</strain>
    </source>
</reference>
<dbReference type="EMBL" id="JBHSYS010000004">
    <property type="protein sequence ID" value="MFC6959463.1"/>
    <property type="molecule type" value="Genomic_DNA"/>
</dbReference>